<dbReference type="Proteomes" id="UP000030680">
    <property type="component" value="Unassembled WGS sequence"/>
</dbReference>
<accession>M2XJA0</accession>
<keyword evidence="1" id="KW-0812">Transmembrane</keyword>
<dbReference type="AlphaFoldDB" id="M2XJA0"/>
<dbReference type="KEGG" id="gsl:Gasu_25650"/>
<dbReference type="GeneID" id="17088937"/>
<proteinExistence type="predicted"/>
<evidence type="ECO:0000313" key="2">
    <source>
        <dbReference type="EMBL" id="EME30192.1"/>
    </source>
</evidence>
<reference evidence="3" key="1">
    <citation type="journal article" date="2013" name="Science">
        <title>Gene transfer from bacteria and archaea facilitated evolution of an extremophilic eukaryote.</title>
        <authorList>
            <person name="Schonknecht G."/>
            <person name="Chen W.H."/>
            <person name="Ternes C.M."/>
            <person name="Barbier G.G."/>
            <person name="Shrestha R.P."/>
            <person name="Stanke M."/>
            <person name="Brautigam A."/>
            <person name="Baker B.J."/>
            <person name="Banfield J.F."/>
            <person name="Garavito R.M."/>
            <person name="Carr K."/>
            <person name="Wilkerson C."/>
            <person name="Rensing S.A."/>
            <person name="Gagneul D."/>
            <person name="Dickenson N.E."/>
            <person name="Oesterhelt C."/>
            <person name="Lercher M.J."/>
            <person name="Weber A.P."/>
        </authorList>
    </citation>
    <scope>NUCLEOTIDE SEQUENCE [LARGE SCALE GENOMIC DNA]</scope>
    <source>
        <strain evidence="3">074W</strain>
    </source>
</reference>
<dbReference type="Gramene" id="EME30192">
    <property type="protein sequence ID" value="EME30192"/>
    <property type="gene ID" value="Gasu_25650"/>
</dbReference>
<keyword evidence="1" id="KW-0472">Membrane</keyword>
<evidence type="ECO:0000313" key="3">
    <source>
        <dbReference type="Proteomes" id="UP000030680"/>
    </source>
</evidence>
<feature type="transmembrane region" description="Helical" evidence="1">
    <location>
        <begin position="51"/>
        <end position="73"/>
    </location>
</feature>
<gene>
    <name evidence="2" type="ORF">Gasu_25650</name>
</gene>
<dbReference type="EMBL" id="KB454502">
    <property type="protein sequence ID" value="EME30192.1"/>
    <property type="molecule type" value="Genomic_DNA"/>
</dbReference>
<keyword evidence="1" id="KW-1133">Transmembrane helix</keyword>
<dbReference type="RefSeq" id="XP_005706712.1">
    <property type="nucleotide sequence ID" value="XM_005706655.1"/>
</dbReference>
<keyword evidence="3" id="KW-1185">Reference proteome</keyword>
<name>M2XJA0_GALSU</name>
<protein>
    <submittedName>
        <fullName evidence="2">Uncharacterized protein</fullName>
    </submittedName>
</protein>
<sequence>MRVIRNTDLILDKGFQTDWKDSQVKVEQFTDKTQLVFLNRRKRCSKEIARSSFLVVFCGRSFVDMLFLFTALYPGLFLELSKLLLVYVDNVVLQTRELINDL</sequence>
<organism evidence="2 3">
    <name type="scientific">Galdieria sulphuraria</name>
    <name type="common">Red alga</name>
    <dbReference type="NCBI Taxonomy" id="130081"/>
    <lineage>
        <taxon>Eukaryota</taxon>
        <taxon>Rhodophyta</taxon>
        <taxon>Bangiophyceae</taxon>
        <taxon>Galdieriales</taxon>
        <taxon>Galdieriaceae</taxon>
        <taxon>Galdieria</taxon>
    </lineage>
</organism>
<evidence type="ECO:0000256" key="1">
    <source>
        <dbReference type="SAM" id="Phobius"/>
    </source>
</evidence>